<name>A0A7I9Y5C1_MYCAL</name>
<dbReference type="RefSeq" id="WP_083039347.1">
    <property type="nucleotide sequence ID" value="NZ_BLKY01000001.1"/>
</dbReference>
<proteinExistence type="predicted"/>
<feature type="transmembrane region" description="Helical" evidence="1">
    <location>
        <begin position="20"/>
        <end position="44"/>
    </location>
</feature>
<evidence type="ECO:0000256" key="1">
    <source>
        <dbReference type="SAM" id="Phobius"/>
    </source>
</evidence>
<keyword evidence="1" id="KW-1133">Transmembrane helix</keyword>
<evidence type="ECO:0000313" key="3">
    <source>
        <dbReference type="Proteomes" id="UP000465305"/>
    </source>
</evidence>
<dbReference type="EMBL" id="BLKY01000001">
    <property type="protein sequence ID" value="GFG83878.1"/>
    <property type="molecule type" value="Genomic_DNA"/>
</dbReference>
<organism evidence="2 3">
    <name type="scientific">Mycolicibacter algericus</name>
    <name type="common">Mycobacterium algericum</name>
    <dbReference type="NCBI Taxonomy" id="1288388"/>
    <lineage>
        <taxon>Bacteria</taxon>
        <taxon>Bacillati</taxon>
        <taxon>Actinomycetota</taxon>
        <taxon>Actinomycetes</taxon>
        <taxon>Mycobacteriales</taxon>
        <taxon>Mycobacteriaceae</taxon>
        <taxon>Mycolicibacter</taxon>
    </lineage>
</organism>
<keyword evidence="1" id="KW-0472">Membrane</keyword>
<sequence length="118" mass="13332">MTEALLPQWTLVVMAVVEVIYVVAASLWILVVLTALGIGCYLMVKFRKSRRRMNRLFGLVRVPVQFGAHAVVLLRRYENVGRSYGATARDTVGPRLQMLISESRSDRRAALCPGSRRR</sequence>
<accession>A0A7I9Y5C1</accession>
<keyword evidence="1" id="KW-0812">Transmembrane</keyword>
<gene>
    <name evidence="2" type="ORF">MALGJ_05540</name>
</gene>
<reference evidence="2 3" key="1">
    <citation type="journal article" date="2019" name="Emerg. Microbes Infect.">
        <title>Comprehensive subspecies identification of 175 nontuberculous mycobacteria species based on 7547 genomic profiles.</title>
        <authorList>
            <person name="Matsumoto Y."/>
            <person name="Kinjo T."/>
            <person name="Motooka D."/>
            <person name="Nabeya D."/>
            <person name="Jung N."/>
            <person name="Uechi K."/>
            <person name="Horii T."/>
            <person name="Iida T."/>
            <person name="Fujita J."/>
            <person name="Nakamura S."/>
        </authorList>
    </citation>
    <scope>NUCLEOTIDE SEQUENCE [LARGE SCALE GENOMIC DNA]</scope>
    <source>
        <strain evidence="2 3">JCM 30723</strain>
    </source>
</reference>
<protein>
    <submittedName>
        <fullName evidence="2">Uncharacterized protein</fullName>
    </submittedName>
</protein>
<comment type="caution">
    <text evidence="2">The sequence shown here is derived from an EMBL/GenBank/DDBJ whole genome shotgun (WGS) entry which is preliminary data.</text>
</comment>
<evidence type="ECO:0000313" key="2">
    <source>
        <dbReference type="EMBL" id="GFG83878.1"/>
    </source>
</evidence>
<dbReference type="Proteomes" id="UP000465305">
    <property type="component" value="Unassembled WGS sequence"/>
</dbReference>
<dbReference type="AlphaFoldDB" id="A0A7I9Y5C1"/>